<proteinExistence type="predicted"/>
<accession>A0A690V0B0</accession>
<dbReference type="AlphaFoldDB" id="A0A690V0B0"/>
<name>A0A690V0B0_CAMJU</name>
<dbReference type="Gene3D" id="1.10.287.950">
    <property type="entry name" value="Methyl-accepting chemotaxis protein"/>
    <property type="match status" value="1"/>
</dbReference>
<dbReference type="SUPFAM" id="SSF58104">
    <property type="entry name" value="Methyl-accepting chemotaxis protein (MCP) signaling domain"/>
    <property type="match status" value="1"/>
</dbReference>
<dbReference type="EMBL" id="AANOVI010000001">
    <property type="protein sequence ID" value="EDP8233588.1"/>
    <property type="molecule type" value="Genomic_DNA"/>
</dbReference>
<dbReference type="Proteomes" id="UP000478805">
    <property type="component" value="Unassembled WGS sequence"/>
</dbReference>
<dbReference type="RefSeq" id="WP_215469223.1">
    <property type="nucleotide sequence ID" value="NZ_CATQGO010000001.1"/>
</dbReference>
<organism evidence="1 2">
    <name type="scientific">Campylobacter jejuni</name>
    <dbReference type="NCBI Taxonomy" id="197"/>
    <lineage>
        <taxon>Bacteria</taxon>
        <taxon>Pseudomonadati</taxon>
        <taxon>Campylobacterota</taxon>
        <taxon>Epsilonproteobacteria</taxon>
        <taxon>Campylobacterales</taxon>
        <taxon>Campylobacteraceae</taxon>
        <taxon>Campylobacter</taxon>
    </lineage>
</organism>
<sequence length="162" mass="17904">MLASQLKNPNLTHFKTTINKMSQTLCKSVAIDILRILKLFKAAQQENFKGLIPDVVGIEKNANVLISSIVKMLNVSKELAINLNTRSDELNESAMNLEKSVAQQVEFLTNIAGVVEQIDEKIGELKESTQTNLDISLATSNISHSISKIANEILDDINKNKI</sequence>
<reference evidence="1 2" key="1">
    <citation type="submission" date="2020-01" db="EMBL/GenBank/DDBJ databases">
        <authorList>
            <consortium name="PulseNet: The National Subtyping Network for Foodborne Disease Surveillance"/>
            <person name="Tarr C.L."/>
            <person name="Trees E."/>
            <person name="Katz L.S."/>
            <person name="Carleton-Romer H.A."/>
            <person name="Stroika S."/>
            <person name="Kucerova Z."/>
            <person name="Roache K.F."/>
            <person name="Sabol A.L."/>
            <person name="Besser J."/>
            <person name="Gerner-Smidt P."/>
        </authorList>
    </citation>
    <scope>NUCLEOTIDE SEQUENCE [LARGE SCALE GENOMIC DNA]</scope>
    <source>
        <strain evidence="1 2">PNUSAC014094</strain>
    </source>
</reference>
<evidence type="ECO:0000313" key="1">
    <source>
        <dbReference type="EMBL" id="EDP8233588.1"/>
    </source>
</evidence>
<comment type="caution">
    <text evidence="1">The sequence shown here is derived from an EMBL/GenBank/DDBJ whole genome shotgun (WGS) entry which is preliminary data.</text>
</comment>
<gene>
    <name evidence="1" type="ORF">GSU20_00915</name>
</gene>
<evidence type="ECO:0000313" key="2">
    <source>
        <dbReference type="Proteomes" id="UP000478805"/>
    </source>
</evidence>
<protein>
    <submittedName>
        <fullName evidence="1">Uncharacterized protein</fullName>
    </submittedName>
</protein>